<proteinExistence type="predicted"/>
<evidence type="ECO:0000313" key="1">
    <source>
        <dbReference type="EMBL" id="KKL07931.1"/>
    </source>
</evidence>
<dbReference type="EMBL" id="LAZR01043089">
    <property type="protein sequence ID" value="KKL07931.1"/>
    <property type="molecule type" value="Genomic_DNA"/>
</dbReference>
<sequence length="49" mass="5377">MKLSTLIKLWDVLHLHDTGDLGFCDLADVVEEVMGLENDISPLQPSGNP</sequence>
<comment type="caution">
    <text evidence="1">The sequence shown here is derived from an EMBL/GenBank/DDBJ whole genome shotgun (WGS) entry which is preliminary data.</text>
</comment>
<gene>
    <name evidence="1" type="ORF">LCGC14_2581020</name>
</gene>
<dbReference type="AlphaFoldDB" id="A0A0F9CQI8"/>
<name>A0A0F9CQI8_9ZZZZ</name>
<reference evidence="1" key="1">
    <citation type="journal article" date="2015" name="Nature">
        <title>Complex archaea that bridge the gap between prokaryotes and eukaryotes.</title>
        <authorList>
            <person name="Spang A."/>
            <person name="Saw J.H."/>
            <person name="Jorgensen S.L."/>
            <person name="Zaremba-Niedzwiedzka K."/>
            <person name="Martijn J."/>
            <person name="Lind A.E."/>
            <person name="van Eijk R."/>
            <person name="Schleper C."/>
            <person name="Guy L."/>
            <person name="Ettema T.J."/>
        </authorList>
    </citation>
    <scope>NUCLEOTIDE SEQUENCE</scope>
</reference>
<organism evidence="1">
    <name type="scientific">marine sediment metagenome</name>
    <dbReference type="NCBI Taxonomy" id="412755"/>
    <lineage>
        <taxon>unclassified sequences</taxon>
        <taxon>metagenomes</taxon>
        <taxon>ecological metagenomes</taxon>
    </lineage>
</organism>
<accession>A0A0F9CQI8</accession>
<protein>
    <submittedName>
        <fullName evidence="1">Uncharacterized protein</fullName>
    </submittedName>
</protein>